<organism evidence="8 9">
    <name type="scientific">Streptomyces poonensis</name>
    <dbReference type="NCBI Taxonomy" id="68255"/>
    <lineage>
        <taxon>Bacteria</taxon>
        <taxon>Bacillati</taxon>
        <taxon>Actinomycetota</taxon>
        <taxon>Actinomycetes</taxon>
        <taxon>Kitasatosporales</taxon>
        <taxon>Streptomycetaceae</taxon>
        <taxon>Streptomyces</taxon>
    </lineage>
</organism>
<keyword evidence="5" id="KW-0677">Repeat</keyword>
<feature type="domain" description="Carrier" evidence="7">
    <location>
        <begin position="3120"/>
        <end position="3195"/>
    </location>
</feature>
<reference evidence="8" key="2">
    <citation type="submission" date="2020-09" db="EMBL/GenBank/DDBJ databases">
        <authorList>
            <person name="Sun Q."/>
            <person name="Ohkuma M."/>
        </authorList>
    </citation>
    <scope>NUCLEOTIDE SEQUENCE</scope>
    <source>
        <strain evidence="8">JCM 4815</strain>
    </source>
</reference>
<dbReference type="FunFam" id="3.30.559.10:FF:000012">
    <property type="entry name" value="Non-ribosomal peptide synthetase"/>
    <property type="match status" value="1"/>
</dbReference>
<keyword evidence="9" id="KW-1185">Reference proteome</keyword>
<dbReference type="Gene3D" id="3.30.559.10">
    <property type="entry name" value="Chloramphenicol acetyltransferase-like domain"/>
    <property type="match status" value="5"/>
</dbReference>
<dbReference type="InterPro" id="IPR010071">
    <property type="entry name" value="AA_adenyl_dom"/>
</dbReference>
<dbReference type="FunFam" id="1.10.1200.10:FF:000016">
    <property type="entry name" value="Non-ribosomal peptide synthase"/>
    <property type="match status" value="3"/>
</dbReference>
<gene>
    <name evidence="8" type="ORF">GCM10010365_52280</name>
</gene>
<accession>A0A918PXM7</accession>
<dbReference type="CDD" id="cd19540">
    <property type="entry name" value="LCL_NRPS-like"/>
    <property type="match status" value="3"/>
</dbReference>
<evidence type="ECO:0000256" key="3">
    <source>
        <dbReference type="ARBA" id="ARBA00022450"/>
    </source>
</evidence>
<dbReference type="NCBIfam" id="NF003417">
    <property type="entry name" value="PRK04813.1"/>
    <property type="match status" value="4"/>
</dbReference>
<dbReference type="Gene3D" id="3.40.50.980">
    <property type="match status" value="4"/>
</dbReference>
<dbReference type="SUPFAM" id="SSF52777">
    <property type="entry name" value="CoA-dependent acyltransferases"/>
    <property type="match status" value="10"/>
</dbReference>
<dbReference type="SUPFAM" id="SSF56801">
    <property type="entry name" value="Acetyl-CoA synthetase-like"/>
    <property type="match status" value="4"/>
</dbReference>
<dbReference type="FunFam" id="3.40.50.12780:FF:000012">
    <property type="entry name" value="Non-ribosomal peptide synthetase"/>
    <property type="match status" value="3"/>
</dbReference>
<dbReference type="PROSITE" id="PS00012">
    <property type="entry name" value="PHOSPHOPANTETHEINE"/>
    <property type="match status" value="3"/>
</dbReference>
<dbReference type="GO" id="GO:0008610">
    <property type="term" value="P:lipid biosynthetic process"/>
    <property type="evidence" value="ECO:0007669"/>
    <property type="project" value="UniProtKB-ARBA"/>
</dbReference>
<evidence type="ECO:0000259" key="7">
    <source>
        <dbReference type="PROSITE" id="PS50075"/>
    </source>
</evidence>
<dbReference type="InterPro" id="IPR025110">
    <property type="entry name" value="AMP-bd_C"/>
</dbReference>
<dbReference type="Gene3D" id="2.30.38.10">
    <property type="entry name" value="Luciferase, Domain 3"/>
    <property type="match status" value="2"/>
</dbReference>
<dbReference type="InterPro" id="IPR020806">
    <property type="entry name" value="PKS_PP-bd"/>
</dbReference>
<dbReference type="RefSeq" id="WP_189863147.1">
    <property type="nucleotide sequence ID" value="NZ_BMVW01000012.1"/>
</dbReference>
<dbReference type="GO" id="GO:0017000">
    <property type="term" value="P:antibiotic biosynthetic process"/>
    <property type="evidence" value="ECO:0007669"/>
    <property type="project" value="UniProtKB-KW"/>
</dbReference>
<dbReference type="FunFam" id="3.30.300.30:FF:000010">
    <property type="entry name" value="Enterobactin synthetase component F"/>
    <property type="match status" value="4"/>
</dbReference>
<proteinExistence type="inferred from homology"/>
<dbReference type="GO" id="GO:0072330">
    <property type="term" value="P:monocarboxylic acid biosynthetic process"/>
    <property type="evidence" value="ECO:0007669"/>
    <property type="project" value="UniProtKB-ARBA"/>
</dbReference>
<feature type="domain" description="Carrier" evidence="7">
    <location>
        <begin position="4176"/>
        <end position="4250"/>
    </location>
</feature>
<feature type="domain" description="Carrier" evidence="7">
    <location>
        <begin position="982"/>
        <end position="1057"/>
    </location>
</feature>
<dbReference type="CDD" id="cd12117">
    <property type="entry name" value="A_NRPS_Srf_like"/>
    <property type="match status" value="1"/>
</dbReference>
<dbReference type="InterPro" id="IPR045851">
    <property type="entry name" value="AMP-bd_C_sf"/>
</dbReference>
<dbReference type="InterPro" id="IPR020845">
    <property type="entry name" value="AMP-binding_CS"/>
</dbReference>
<dbReference type="GO" id="GO:0005829">
    <property type="term" value="C:cytosol"/>
    <property type="evidence" value="ECO:0007669"/>
    <property type="project" value="TreeGrafter"/>
</dbReference>
<dbReference type="SMART" id="SM00823">
    <property type="entry name" value="PKS_PP"/>
    <property type="match status" value="4"/>
</dbReference>
<dbReference type="Gene3D" id="3.40.50.12780">
    <property type="entry name" value="N-terminal domain of ligase-like"/>
    <property type="match status" value="2"/>
</dbReference>
<keyword evidence="4" id="KW-0597">Phosphoprotein</keyword>
<comment type="caution">
    <text evidence="8">The sequence shown here is derived from an EMBL/GenBank/DDBJ whole genome shotgun (WGS) entry which is preliminary data.</text>
</comment>
<dbReference type="Pfam" id="PF00550">
    <property type="entry name" value="PP-binding"/>
    <property type="match status" value="4"/>
</dbReference>
<dbReference type="NCBIfam" id="TIGR01720">
    <property type="entry name" value="NRPS-para261"/>
    <property type="match status" value="1"/>
</dbReference>
<keyword evidence="6" id="KW-0045">Antibiotic biosynthesis</keyword>
<dbReference type="PROSITE" id="PS00455">
    <property type="entry name" value="AMP_BINDING"/>
    <property type="match status" value="4"/>
</dbReference>
<dbReference type="FunFam" id="3.40.50.980:FF:000002">
    <property type="entry name" value="Enterobactin synthetase component F"/>
    <property type="match status" value="2"/>
</dbReference>
<feature type="domain" description="Carrier" evidence="7">
    <location>
        <begin position="2041"/>
        <end position="2118"/>
    </location>
</feature>
<dbReference type="GO" id="GO:0003824">
    <property type="term" value="F:catalytic activity"/>
    <property type="evidence" value="ECO:0007669"/>
    <property type="project" value="UniProtKB-KW"/>
</dbReference>
<dbReference type="PANTHER" id="PTHR45527:SF14">
    <property type="entry name" value="PLIPASTATIN SYNTHASE SUBUNIT B"/>
    <property type="match status" value="1"/>
</dbReference>
<dbReference type="GO" id="GO:0044550">
    <property type="term" value="P:secondary metabolite biosynthetic process"/>
    <property type="evidence" value="ECO:0007669"/>
    <property type="project" value="UniProtKB-ARBA"/>
</dbReference>
<dbReference type="GO" id="GO:0031177">
    <property type="term" value="F:phosphopantetheine binding"/>
    <property type="evidence" value="ECO:0007669"/>
    <property type="project" value="InterPro"/>
</dbReference>
<dbReference type="InterPro" id="IPR023213">
    <property type="entry name" value="CAT-like_dom_sf"/>
</dbReference>
<name>A0A918PXM7_9ACTN</name>
<dbReference type="FunFam" id="2.30.38.10:FF:000001">
    <property type="entry name" value="Non-ribosomal peptide synthetase PvdI"/>
    <property type="match status" value="4"/>
</dbReference>
<dbReference type="InterPro" id="IPR001242">
    <property type="entry name" value="Condensation_dom"/>
</dbReference>
<dbReference type="PANTHER" id="PTHR45527">
    <property type="entry name" value="NONRIBOSOMAL PEPTIDE SYNTHETASE"/>
    <property type="match status" value="1"/>
</dbReference>
<dbReference type="Gene3D" id="3.30.300.30">
    <property type="match status" value="4"/>
</dbReference>
<dbReference type="CDD" id="cd12116">
    <property type="entry name" value="A_NRPS_Ta1_like"/>
    <property type="match status" value="1"/>
</dbReference>
<dbReference type="InterPro" id="IPR006162">
    <property type="entry name" value="Ppantetheine_attach_site"/>
</dbReference>
<dbReference type="InterPro" id="IPR000873">
    <property type="entry name" value="AMP-dep_synth/lig_dom"/>
</dbReference>
<keyword evidence="3" id="KW-0596">Phosphopantetheine</keyword>
<dbReference type="InterPro" id="IPR009081">
    <property type="entry name" value="PP-bd_ACP"/>
</dbReference>
<evidence type="ECO:0000256" key="4">
    <source>
        <dbReference type="ARBA" id="ARBA00022553"/>
    </source>
</evidence>
<comment type="cofactor">
    <cofactor evidence="1">
        <name>pantetheine 4'-phosphate</name>
        <dbReference type="ChEBI" id="CHEBI:47942"/>
    </cofactor>
</comment>
<evidence type="ECO:0000256" key="1">
    <source>
        <dbReference type="ARBA" id="ARBA00001957"/>
    </source>
</evidence>
<dbReference type="FunFam" id="1.10.1200.10:FF:000005">
    <property type="entry name" value="Nonribosomal peptide synthetase 1"/>
    <property type="match status" value="1"/>
</dbReference>
<dbReference type="Proteomes" id="UP000622166">
    <property type="component" value="Unassembled WGS sequence"/>
</dbReference>
<dbReference type="Pfam" id="PF00668">
    <property type="entry name" value="Condensation"/>
    <property type="match status" value="5"/>
</dbReference>
<dbReference type="InterPro" id="IPR042099">
    <property type="entry name" value="ANL_N_sf"/>
</dbReference>
<dbReference type="InterPro" id="IPR010060">
    <property type="entry name" value="NRPS_synth"/>
</dbReference>
<evidence type="ECO:0000256" key="5">
    <source>
        <dbReference type="ARBA" id="ARBA00022737"/>
    </source>
</evidence>
<evidence type="ECO:0000313" key="9">
    <source>
        <dbReference type="Proteomes" id="UP000622166"/>
    </source>
</evidence>
<comment type="similarity">
    <text evidence="2">Belongs to the ATP-dependent AMP-binding enzyme family.</text>
</comment>
<dbReference type="PROSITE" id="PS50075">
    <property type="entry name" value="CARRIER"/>
    <property type="match status" value="4"/>
</dbReference>
<dbReference type="Pfam" id="PF13193">
    <property type="entry name" value="AMP-binding_C"/>
    <property type="match status" value="4"/>
</dbReference>
<dbReference type="SUPFAM" id="SSF47336">
    <property type="entry name" value="ACP-like"/>
    <property type="match status" value="4"/>
</dbReference>
<dbReference type="InterPro" id="IPR036736">
    <property type="entry name" value="ACP-like_sf"/>
</dbReference>
<dbReference type="FunFam" id="3.40.50.980:FF:000001">
    <property type="entry name" value="Non-ribosomal peptide synthetase"/>
    <property type="match status" value="4"/>
</dbReference>
<sequence>MSDPEGIRFRLTAGQQGIWYAVQKDPANPLFGLAERVDIEGPVDAGLFESALRHVVAESESLRLRFGQDADGPYQLVLPDLAWPFHVFDVSRESDPEAAVRQWIAADLDRPVDLAEGPLFTFALFTVAADRHVWYRRHHHIALDGRSTGLVSRRVAEVYSAKAAGEPVPEAPSSGLAELIDADAAYHGSEAFTRDRAYWTEQLADRPEGLGLAEQPTRYPTTPLLRSVATLTAREAESIRDLARESGAAWPIVIVAAQALYLHRVTGRTDVVLALPVAARPGGPADQVAGMVANVVPLRLTVRPDTTLAELLQHTARQMHGALRHQRYRYEDLVRDTGGLADGRRLVGPRVNLIMFDSALEFGGARGTVHNLAIGHDDDLTLVVDNRVADGGLRLEFNANPDLYSPDDLDRHCARLRALLGAFGSADPEQPVGRLDIATEDERHQVLVEWNGDATAVEPATLPALFESRVRTAPDARALTLGAEHLTYAELNARANALARLLIDGGAGPGRFVGLVLPRSIDLVVALLAVVKTGAAYVPIDPAYPADRIAYTVSDVDLALAVTDRRSQSVLPEGTPRVVLDEAGTAERVAARPATDLTDADRLSPLPPEAPAYVIYTSGSTGRPKGVVVSHQNVVRLFSATDHWFHFGADDVWTLFHSTAFDFSVWELWGPLLHGGRLVVVPHDVSRSPESFLRLLADEGVTVLNQTPSAFYQLSHADSEDRATGDRLALRYVVFGGEALDLGRLTDWYDRHPEDSPVLVNMYGITETTVHVSYLPLDRDTAVAGVGSLIGRGIPDLRIYLLDSALRPVPTGVAGELYVAGGGVAQGYLKRPGLSAERFVADPFAGDGTRMYRTGDLARWHDGGVLEYLTRSDDQVKIRGFRIETGEIAAALAACPGVANCAVVARDDRQGERRLVAYVVPRDAADVPDAAVLRETLAASLPDYMLPAVFVPLADLPLTPSGKLDERALPAPEAAHVVGGRPARTPNEQVLATLFGETLGTPAVGVDDNFFALGGHSLAATRLVSRVRAVLGVELAVRDVFEAPTVAGLAERVDTALAARTALAPVERPDPVPLSFAQARLWFLDRLDGPSPTYNIPFVLRLTGGLDVPALRAALRDVLLRHESLRTVFPQDGGVPRQHVLGAGQVPDALTVRDVTAGELTGALAAAARHSFALDTELPLRADLFHLGGEEHVLSLVVHHIASDGWSLPPLVRDLATAYAARRDGDAPGWAPLPVQYADYALWQRELLGEEADADSPLARQLAYWKAALSGLPDELGLPTDRTRPAVADHRGAVLDCELSPELHRALLAVARSSGASVFMVLQAALATLLSRLGAGDDIPIGSPIAGRTDEALDDLVGFFVNTLVLRTDTSGGPTFTDLVDRVRETDLAAYAHQDVPFERLVEVLNPDRSLARHPLFQILLSMQDDLDRAPELPGLTATVAPGDLTIAKFDLQFDFSERYGADGEPAGIRGQILYATALFDAATARTLADRFVRVLEAVTERPEAGIADFELLRPDERALLTAQGTGTVGGLAALDTTVPERFAAQVTATPDAAALVTDDGAVVTYQELDERANRLAHRLLAAGTGPEARVAVLQQRSVDLVVSLLAVLKAGGTYVPLDARAPQARWELVLAETEASVLLVDDTQPVLEFDHTATVIHVEDERESDTHPPTAPAVSGHPERLVYVMFTSGSTGRPKGVAVTHRDLVAFALDGCFAADAHRRVLWHAPHAFDAVNYELWVPLLTGGTVVVAPPHDMDVATLRRLVAEHAITGLHLTAGLFRVVAENDLDCLKGVRELLAGGDVVPGTAVRDLLAHHPDIVFRDTYGPTETTSFATNLRVTSADDVPDVVPIGRPLDNMRAYVLDSGLRPVPSGVVGELYLAGEGLARGYWRAPGLTAERFVADPFGLAGSRMYRVGDLARWNADGALVFAGRADDQVKIRGFRIEPGEVEAAVARHPGVGSAAVVVREDRPGDKRLVAYVVPAAGHQLDLAALREQLSDALPDYMVPGAVMALETLPLTPNGKLDRRALPAPDLAGGAGGRQPRTPQEQVLCGLFAEVLEPSSASVSIDDNFFELGGHSLLATRLVLRIQAVLGVDIAVRDLFDAPTVAQLAHLVDRAAGSHVPLRAVDRPELVPLALPQRGLWFLNQMEGPSPTYNLGVSLRFTGQLDREALYEAFYDVIARHESVRTVFPDQGGVPHQRVVPPAGARPPIAVTEVVEADLDDTLTEIARRGFDLAADLPIRAELLVLSPVEHVFLIVIHHIVSDGWSLTPLVADLAAAYTARRVGSAPDWEPLPVQYGDFTLWQSEHLGSESDPESRLSEQIEYWEEALAGLPEQLGLPTDRPRPAVLGNEGDLVPLELGAEQQQALNEIARTSGASLFMVVQAALAALLSRLGGDTDIPLGTAVAGRNDEALTDSVGFFVNTLVLRNDVSGDPTFRQLVERVRETDLAAYAHQEVPLDLLVERLSPNRSLSRHPLFQTMLTFENIPQLTLRFPGLETRLHPANVKSAKFDLDVSIGEVFDAAGAPAGMAGTLSYNSQLFDRTTAETLVERFVRLLDEVAANPAVRLSEIDLLAPGERELLLEVWQGTEAVAESARVTLPALFEARVRAVPEARALTLGAESLTYAELNARANAMARYLIEGGAGPGRFVGLVLPRSIDLVVALLAVVKTGAAYVPIDPAYPADRIAYTIADVDLALAVTDRQSQSVLPDGARRVVLDDAETAGRIAALPGTDLTDADRLCPLLPVAPAYVIYTSGSTGRPKGVVVSHQNVVRLFTATDHWFHFGADDVWTLFHSTAFDFSVWELWGPLLHGGRLVVVPYDTSRSPESFLRLLADEGVTVLNQTPSAFYQLSHADSEDREASGRLALRLIVFGGEALDLGRLTDWYDRHPEDSPVLVNMYGITETTVHVSYLPLDRDTAVAGVGSLIGRGIPDLRVYLLDSALRPVPTGVAGELYVAGGGVAQGYLKRPGLSAERFVADPFAGDGTRMYRTGDLARWREGGVLEYLTRADDQVQIRGFRIETGEIAAVLSACRGVANCAVVARDDRQGERMLVAYFVPKDAGDVPDAGQLREALAVSLPDYMLPAVFVPLDTLPLTPSGKLDERALPAPEYTAARNAKKPRTPREELLAGLFAEVLGIPEVGIDDNFFDLGGHSLMAARLVNRVRTVLEAELTVRTLFEAPTVAALAGRLDSAAGARQPLRAQERPDPLPLSFAQRRLWFLNRMEGPSATYNVPSVLRLSGDLDRAALEEALADLVARHESLRTVFPEADGAPRQHIRGPETTIPLTVVDTDEDALPGLLAATAARGFDLTVQLPLRVTLFRLGATEHVLALVVHHIATDGWSGAPLLRDFAAAYAARRADRAPDWAPLPLQYADYALWQRDHLGDQDDPDSLLSRQLAHWRTALAGLPDELALPTDRPRPAVSSYRGRTLECTLSPELHRKVAELARSHDVSLFMVLQSALAVLLTKLGAGEDIPLGSPIAGRGDEALEDLVGLFLNTLVLRTDTSGDPAFCELLARVRRTTLDAYANQDVPFERLVEVVDPERSRARHPLFQVMLTVQNMPSAGSAFGGLTARPELVDLGAAKFDLGFAFGERPEGQGEPGSLLGIVEYSTDLFDESTVEAIAQRFVRVLEAVSADPRLRVGDIDVLSAPERERVLTEWNDTALPVSEQPVHELFARQAARTPDATAVVSGDVELTYAQLDERANRLAALLTARGAAPERLVAVALPRSADLLVALLAVLKTGAAYLPLDPEHPLDRIGYTLDDARPALALVTSGTEALLAGGDVPRLVIDAENTAAELAAAATAAPDAACAPDNPAYVIYTSGSTGRPKGVVVPHGSLTNFLDDMGRRFGLTPADRLLAVTTVSFDIAGLELYLPLLSGAAVVIADRETVRDPAALLRLAGETGADIVQATPSLWQALVTAAPDRLRGLRVLTGGEALPESLAGRLRELAAQVTNLYGPTETTIWSTVADLTHAQGAPSIGGPIGNTQVYVLDDRLNPVPPGVPGELYIAGKGVVRGYHNRSGLTAERFVACPFGAPGERMYRTGDVVRQTAEGRIHFFGRTDHQVKVRGFRIELGEIETALTTHGAVGRVVVLARTDQGTGARLVAYVVPLAGAAAPDSAELAAHLAGSLPEYMIPSAFVVLDELPLSPNGKLDRKALPAPDFRAAPSSRAPRTPLEKDLCSVFAEVLRLPSVGIDDSFFELGGDSIVSTQLVARARAAGLVFGVNHVFEHKTVAGLAQVAEVLDDSAERRPDIAEGEFAPTPVMHWLRERGGAIDRFSQHMLVRTPAGLRLPTLNTVLQTVHDRHGALRARLGEDNRGDWLLDVAPAGTVTSAGRLLRVDTAGTEDSDSALVPLIERHLDEARGQLAPRNGEMLRAVWFDAGPDRPGRLLLVAHHLVIDGVSWRILLRDLAEVWAATEAGRDPKPVFDGTSVRRWSEHLAAEVRRPERRAELTQWTELLSAPDLALADRPLDPQRDLAGPVATVTATFPADRTEALLTRVPAAFHCDVQDILLSGLAIALADRSRKAGGTGTSALITVEQHGRDESVGGADLSGTVGWFTSLHPVRLDPGPADWAELWAGGPILGRVVKRVKEQVRAVPGSGIGYGLLRYLDEETSGVLARLATPRISFNYLGRVAVPDPSHAGADWDIAPEAAGLEAGAPDGVGMPHVLELDAVTLDRPGGPELRVTWSYPSQGLLSEAETREIGEAWFRALGALITHVDRPEAGGHTPSDLALAELDQAEIDLLEGEW</sequence>
<dbReference type="CDD" id="cd17643">
    <property type="entry name" value="A_NRPS_Cytc1-like"/>
    <property type="match status" value="2"/>
</dbReference>
<evidence type="ECO:0000256" key="6">
    <source>
        <dbReference type="ARBA" id="ARBA00023194"/>
    </source>
</evidence>
<protein>
    <submittedName>
        <fullName evidence="8">Non-ribosomal peptide synthetase</fullName>
    </submittedName>
</protein>
<evidence type="ECO:0000313" key="8">
    <source>
        <dbReference type="EMBL" id="GGZ25577.1"/>
    </source>
</evidence>
<dbReference type="EMBL" id="BMVW01000012">
    <property type="protein sequence ID" value="GGZ25577.1"/>
    <property type="molecule type" value="Genomic_DNA"/>
</dbReference>
<dbReference type="Gene3D" id="1.10.1200.10">
    <property type="entry name" value="ACP-like"/>
    <property type="match status" value="4"/>
</dbReference>
<dbReference type="Gene3D" id="3.30.559.30">
    <property type="entry name" value="Nonribosomal peptide synthetase, condensation domain"/>
    <property type="match status" value="5"/>
</dbReference>
<dbReference type="NCBIfam" id="TIGR01733">
    <property type="entry name" value="AA-adenyl-dom"/>
    <property type="match status" value="4"/>
</dbReference>
<dbReference type="Pfam" id="PF00501">
    <property type="entry name" value="AMP-binding"/>
    <property type="match status" value="4"/>
</dbReference>
<reference evidence="8" key="1">
    <citation type="journal article" date="2014" name="Int. J. Syst. Evol. Microbiol.">
        <title>Complete genome sequence of Corynebacterium casei LMG S-19264T (=DSM 44701T), isolated from a smear-ripened cheese.</title>
        <authorList>
            <consortium name="US DOE Joint Genome Institute (JGI-PGF)"/>
            <person name="Walter F."/>
            <person name="Albersmeier A."/>
            <person name="Kalinowski J."/>
            <person name="Ruckert C."/>
        </authorList>
    </citation>
    <scope>NUCLEOTIDE SEQUENCE</scope>
    <source>
        <strain evidence="8">JCM 4815</strain>
    </source>
</reference>
<evidence type="ECO:0000256" key="2">
    <source>
        <dbReference type="ARBA" id="ARBA00006432"/>
    </source>
</evidence>
<dbReference type="GO" id="GO:0043041">
    <property type="term" value="P:amino acid activation for nonribosomal peptide biosynthetic process"/>
    <property type="evidence" value="ECO:0007669"/>
    <property type="project" value="TreeGrafter"/>
</dbReference>